<dbReference type="Gene3D" id="3.90.70.10">
    <property type="entry name" value="Cysteine proteinases"/>
    <property type="match status" value="1"/>
</dbReference>
<dbReference type="EMBL" id="CADEPM010000002">
    <property type="protein sequence ID" value="CAB3399449.1"/>
    <property type="molecule type" value="Genomic_DNA"/>
</dbReference>
<sequence length="377" mass="43312">MEEARRRRQQSESTIHQRADYELAIQVICDGCQVFNEIESRRRSRHIERTIWCIYEWSLWFFLPLSISTLIQYTSRSASLAYILSFAPILVCLMAIEVQAIRNRNFTAMLIFKFIDTHFFMTEFADWTEEEMRNILLDGFEEEAAFQKPRFTEKILDGNLERPSQFDWTANNSITPVKNQGQCGSCWAFATLAAVEAMHSIKRGVKLSLSEQQLIDCDQRSNGCKGGNRPYAMDYVKKNGIQEDKNYPYKAADTFECRTDVNATKYYISSYEILSRDEEQIADWVATRGPVTFGMKVVKPLFHYSSGIFDPDPIMCEEQSMGSHALLIVGYGEENGKPYWNVKNSWGPRWGLNGYLKLARGKNSCGAAEFPVAPILN</sequence>
<dbReference type="OrthoDB" id="5875790at2759"/>
<keyword evidence="5" id="KW-0472">Membrane</keyword>
<evidence type="ECO:0000256" key="5">
    <source>
        <dbReference type="SAM" id="Phobius"/>
    </source>
</evidence>
<dbReference type="PROSITE" id="PS00639">
    <property type="entry name" value="THIOL_PROTEASE_HIS"/>
    <property type="match status" value="1"/>
</dbReference>
<keyword evidence="5" id="KW-1133">Transmembrane helix</keyword>
<gene>
    <name evidence="7" type="ORF">CBOVIS_LOCUS2572</name>
</gene>
<name>A0A8S1EF61_9PELO</name>
<comment type="similarity">
    <text evidence="1">Belongs to the peptidase C1 family.</text>
</comment>
<dbReference type="FunFam" id="3.90.70.10:FF:000103">
    <property type="entry name" value="Hypothetical LOC496748"/>
    <property type="match status" value="1"/>
</dbReference>
<dbReference type="CDD" id="cd02248">
    <property type="entry name" value="Peptidase_C1A"/>
    <property type="match status" value="1"/>
</dbReference>
<evidence type="ECO:0000313" key="7">
    <source>
        <dbReference type="EMBL" id="CAB3399449.1"/>
    </source>
</evidence>
<evidence type="ECO:0000259" key="6">
    <source>
        <dbReference type="SMART" id="SM00645"/>
    </source>
</evidence>
<keyword evidence="5" id="KW-0812">Transmembrane</keyword>
<dbReference type="SUPFAM" id="SSF54001">
    <property type="entry name" value="Cysteine proteinases"/>
    <property type="match status" value="1"/>
</dbReference>
<dbReference type="GO" id="GO:0008234">
    <property type="term" value="F:cysteine-type peptidase activity"/>
    <property type="evidence" value="ECO:0007669"/>
    <property type="project" value="UniProtKB-KW"/>
</dbReference>
<dbReference type="InterPro" id="IPR000169">
    <property type="entry name" value="Pept_cys_AS"/>
</dbReference>
<dbReference type="InterPro" id="IPR013128">
    <property type="entry name" value="Peptidase_C1A"/>
</dbReference>
<keyword evidence="3" id="KW-0378">Hydrolase</keyword>
<dbReference type="Proteomes" id="UP000494206">
    <property type="component" value="Unassembled WGS sequence"/>
</dbReference>
<accession>A0A8S1EF61</accession>
<feature type="domain" description="Peptidase C1A papain C-terminal" evidence="6">
    <location>
        <begin position="162"/>
        <end position="375"/>
    </location>
</feature>
<organism evidence="7 8">
    <name type="scientific">Caenorhabditis bovis</name>
    <dbReference type="NCBI Taxonomy" id="2654633"/>
    <lineage>
        <taxon>Eukaryota</taxon>
        <taxon>Metazoa</taxon>
        <taxon>Ecdysozoa</taxon>
        <taxon>Nematoda</taxon>
        <taxon>Chromadorea</taxon>
        <taxon>Rhabditida</taxon>
        <taxon>Rhabditina</taxon>
        <taxon>Rhabditomorpha</taxon>
        <taxon>Rhabditoidea</taxon>
        <taxon>Rhabditidae</taxon>
        <taxon>Peloderinae</taxon>
        <taxon>Caenorhabditis</taxon>
    </lineage>
</organism>
<dbReference type="AlphaFoldDB" id="A0A8S1EF61"/>
<feature type="transmembrane region" description="Helical" evidence="5">
    <location>
        <begin position="51"/>
        <end position="73"/>
    </location>
</feature>
<dbReference type="InterPro" id="IPR000668">
    <property type="entry name" value="Peptidase_C1A_C"/>
</dbReference>
<evidence type="ECO:0000313" key="8">
    <source>
        <dbReference type="Proteomes" id="UP000494206"/>
    </source>
</evidence>
<evidence type="ECO:0000256" key="3">
    <source>
        <dbReference type="ARBA" id="ARBA00022801"/>
    </source>
</evidence>
<keyword evidence="8" id="KW-1185">Reference proteome</keyword>
<keyword evidence="2" id="KW-0645">Protease</keyword>
<proteinExistence type="inferred from homology"/>
<dbReference type="PROSITE" id="PS00139">
    <property type="entry name" value="THIOL_PROTEASE_CYS"/>
    <property type="match status" value="1"/>
</dbReference>
<feature type="transmembrane region" description="Helical" evidence="5">
    <location>
        <begin position="79"/>
        <end position="96"/>
    </location>
</feature>
<dbReference type="PANTHER" id="PTHR12411">
    <property type="entry name" value="CYSTEINE PROTEASE FAMILY C1-RELATED"/>
    <property type="match status" value="1"/>
</dbReference>
<dbReference type="Pfam" id="PF00112">
    <property type="entry name" value="Peptidase_C1"/>
    <property type="match status" value="1"/>
</dbReference>
<reference evidence="7 8" key="1">
    <citation type="submission" date="2020-04" db="EMBL/GenBank/DDBJ databases">
        <authorList>
            <person name="Laetsch R D."/>
            <person name="Stevens L."/>
            <person name="Kumar S."/>
            <person name="Blaxter L. M."/>
        </authorList>
    </citation>
    <scope>NUCLEOTIDE SEQUENCE [LARGE SCALE GENOMIC DNA]</scope>
</reference>
<dbReference type="InterPro" id="IPR038765">
    <property type="entry name" value="Papain-like_cys_pep_sf"/>
</dbReference>
<evidence type="ECO:0000256" key="2">
    <source>
        <dbReference type="ARBA" id="ARBA00022670"/>
    </source>
</evidence>
<evidence type="ECO:0000256" key="4">
    <source>
        <dbReference type="ARBA" id="ARBA00022807"/>
    </source>
</evidence>
<dbReference type="PRINTS" id="PR00705">
    <property type="entry name" value="PAPAIN"/>
</dbReference>
<dbReference type="InterPro" id="IPR025660">
    <property type="entry name" value="Pept_his_AS"/>
</dbReference>
<keyword evidence="4" id="KW-0788">Thiol protease</keyword>
<protein>
    <recommendedName>
        <fullName evidence="6">Peptidase C1A papain C-terminal domain-containing protein</fullName>
    </recommendedName>
</protein>
<comment type="caution">
    <text evidence="7">The sequence shown here is derived from an EMBL/GenBank/DDBJ whole genome shotgun (WGS) entry which is preliminary data.</text>
</comment>
<dbReference type="SMART" id="SM00645">
    <property type="entry name" value="Pept_C1"/>
    <property type="match status" value="1"/>
</dbReference>
<dbReference type="GO" id="GO:0006508">
    <property type="term" value="P:proteolysis"/>
    <property type="evidence" value="ECO:0007669"/>
    <property type="project" value="UniProtKB-KW"/>
</dbReference>
<dbReference type="InterPro" id="IPR039417">
    <property type="entry name" value="Peptidase_C1A_papain-like"/>
</dbReference>
<evidence type="ECO:0000256" key="1">
    <source>
        <dbReference type="ARBA" id="ARBA00008455"/>
    </source>
</evidence>